<accession>A0AAW1UF25</accession>
<evidence type="ECO:0000256" key="10">
    <source>
        <dbReference type="RuleBase" id="RU363110"/>
    </source>
</evidence>
<comment type="caution">
    <text evidence="12">The sequence shown here is derived from an EMBL/GenBank/DDBJ whole genome shotgun (WGS) entry which is preliminary data.</text>
</comment>
<evidence type="ECO:0000256" key="8">
    <source>
        <dbReference type="ARBA" id="ARBA00022989"/>
    </source>
</evidence>
<evidence type="ECO:0000256" key="7">
    <source>
        <dbReference type="ARBA" id="ARBA00022824"/>
    </source>
</evidence>
<comment type="similarity">
    <text evidence="3 10">Belongs to the ALG6/ALG8 glucosyltransferase family.</text>
</comment>
<dbReference type="InterPro" id="IPR004856">
    <property type="entry name" value="Glyco_trans_ALG6/ALG8"/>
</dbReference>
<dbReference type="Proteomes" id="UP001431783">
    <property type="component" value="Unassembled WGS sequence"/>
</dbReference>
<feature type="transmembrane region" description="Helical" evidence="10">
    <location>
        <begin position="92"/>
        <end position="109"/>
    </location>
</feature>
<keyword evidence="6 10" id="KW-0812">Transmembrane</keyword>
<protein>
    <recommendedName>
        <fullName evidence="10">Alpha-1,3-glucosyltransferase</fullName>
        <ecNumber evidence="10">2.4.1.-</ecNumber>
    </recommendedName>
</protein>
<dbReference type="GO" id="GO:0042283">
    <property type="term" value="F:dolichyl pyrophosphate Glc1Man9GlcNAc2 alpha-1,3-glucosyltransferase activity"/>
    <property type="evidence" value="ECO:0007669"/>
    <property type="project" value="TreeGrafter"/>
</dbReference>
<dbReference type="AlphaFoldDB" id="A0AAW1UF25"/>
<evidence type="ECO:0000256" key="3">
    <source>
        <dbReference type="ARBA" id="ARBA00008715"/>
    </source>
</evidence>
<reference evidence="12 13" key="1">
    <citation type="submission" date="2023-03" db="EMBL/GenBank/DDBJ databases">
        <title>Genome insight into feeding habits of ladybird beetles.</title>
        <authorList>
            <person name="Li H.-S."/>
            <person name="Huang Y.-H."/>
            <person name="Pang H."/>
        </authorList>
    </citation>
    <scope>NUCLEOTIDE SEQUENCE [LARGE SCALE GENOMIC DNA]</scope>
    <source>
        <strain evidence="12">SYSU_2023b</strain>
        <tissue evidence="12">Whole body</tissue>
    </source>
</reference>
<evidence type="ECO:0000256" key="5">
    <source>
        <dbReference type="ARBA" id="ARBA00022679"/>
    </source>
</evidence>
<dbReference type="EC" id="2.4.1.-" evidence="10"/>
<evidence type="ECO:0000313" key="12">
    <source>
        <dbReference type="EMBL" id="KAK9879183.1"/>
    </source>
</evidence>
<feature type="transmembrane region" description="Helical" evidence="10">
    <location>
        <begin position="220"/>
        <end position="238"/>
    </location>
</feature>
<evidence type="ECO:0000256" key="1">
    <source>
        <dbReference type="ARBA" id="ARBA00004477"/>
    </source>
</evidence>
<evidence type="ECO:0000256" key="9">
    <source>
        <dbReference type="ARBA" id="ARBA00023136"/>
    </source>
</evidence>
<feature type="chain" id="PRO_5043609745" description="Alpha-1,3-glucosyltransferase" evidence="11">
    <location>
        <begin position="23"/>
        <end position="509"/>
    </location>
</feature>
<evidence type="ECO:0000313" key="13">
    <source>
        <dbReference type="Proteomes" id="UP001431783"/>
    </source>
</evidence>
<feature type="transmembrane region" description="Helical" evidence="10">
    <location>
        <begin position="121"/>
        <end position="140"/>
    </location>
</feature>
<organism evidence="12 13">
    <name type="scientific">Henosepilachna vigintioctopunctata</name>
    <dbReference type="NCBI Taxonomy" id="420089"/>
    <lineage>
        <taxon>Eukaryota</taxon>
        <taxon>Metazoa</taxon>
        <taxon>Ecdysozoa</taxon>
        <taxon>Arthropoda</taxon>
        <taxon>Hexapoda</taxon>
        <taxon>Insecta</taxon>
        <taxon>Pterygota</taxon>
        <taxon>Neoptera</taxon>
        <taxon>Endopterygota</taxon>
        <taxon>Coleoptera</taxon>
        <taxon>Polyphaga</taxon>
        <taxon>Cucujiformia</taxon>
        <taxon>Coccinelloidea</taxon>
        <taxon>Coccinellidae</taxon>
        <taxon>Epilachninae</taxon>
        <taxon>Epilachnini</taxon>
        <taxon>Henosepilachna</taxon>
    </lineage>
</organism>
<evidence type="ECO:0000256" key="4">
    <source>
        <dbReference type="ARBA" id="ARBA00022676"/>
    </source>
</evidence>
<name>A0AAW1UF25_9CUCU</name>
<keyword evidence="8 10" id="KW-1133">Transmembrane helix</keyword>
<evidence type="ECO:0000256" key="2">
    <source>
        <dbReference type="ARBA" id="ARBA00004922"/>
    </source>
</evidence>
<proteinExistence type="inferred from homology"/>
<feature type="transmembrane region" description="Helical" evidence="10">
    <location>
        <begin position="474"/>
        <end position="495"/>
    </location>
</feature>
<feature type="transmembrane region" description="Helical" evidence="10">
    <location>
        <begin position="434"/>
        <end position="454"/>
    </location>
</feature>
<dbReference type="PANTHER" id="PTHR12413:SF2">
    <property type="entry name" value="DOLICHYL PYROPHOSPHATE GLC1MAN9GLCNAC2 ALPHA-1,3-GLUCOSYLTRANSFERASE-RELATED"/>
    <property type="match status" value="1"/>
</dbReference>
<evidence type="ECO:0000256" key="6">
    <source>
        <dbReference type="ARBA" id="ARBA00022692"/>
    </source>
</evidence>
<dbReference type="EMBL" id="JARQZJ010000061">
    <property type="protein sequence ID" value="KAK9879183.1"/>
    <property type="molecule type" value="Genomic_DNA"/>
</dbReference>
<keyword evidence="9 10" id="KW-0472">Membrane</keyword>
<dbReference type="GO" id="GO:0006487">
    <property type="term" value="P:protein N-linked glycosylation"/>
    <property type="evidence" value="ECO:0007669"/>
    <property type="project" value="TreeGrafter"/>
</dbReference>
<comment type="pathway">
    <text evidence="2 10">Protein modification; protein glycosylation.</text>
</comment>
<dbReference type="PANTHER" id="PTHR12413">
    <property type="entry name" value="DOLICHYL GLYCOSYLTRANSFERASE"/>
    <property type="match status" value="1"/>
</dbReference>
<comment type="subcellular location">
    <subcellularLocation>
        <location evidence="1 10">Endoplasmic reticulum membrane</location>
        <topology evidence="1 10">Multi-pass membrane protein</topology>
    </subcellularLocation>
</comment>
<feature type="transmembrane region" description="Helical" evidence="10">
    <location>
        <begin position="360"/>
        <end position="376"/>
    </location>
</feature>
<dbReference type="GO" id="GO:0005789">
    <property type="term" value="C:endoplasmic reticulum membrane"/>
    <property type="evidence" value="ECO:0007669"/>
    <property type="project" value="UniProtKB-SubCell"/>
</dbReference>
<evidence type="ECO:0000256" key="11">
    <source>
        <dbReference type="SAM" id="SignalP"/>
    </source>
</evidence>
<sequence length="509" mass="59174">MILIITLFVSCLKLLLIPAYHSTDFEVHRNWLAITHTLPINKWYYEDTSEWTLDYPPFFAWFEYVLSFIARLFDENMLIVNNLNYESKATIYFQRISVIVMDFLYYYGVYRCCKVLPAKGWKADVVLPILLIANCGLIMLDHIHFQYNGFLYGILLMSISYMWNGKYIKSALWFTVLLNFKHIYLYAAPAYFIFLLKNYCLQNKSVSTAIRNKKSWLNTIKLGSVVIGVFFLSFVPFLDHLPQVMSRLFPLKRGLCHAYWAPNIWALYNIIDKCGFLIASKLGVALEGNKAVMTGGLVQEYSHSFLPNITPAVTVVISLVMITPCLYKLWKLNKGSDFVRCIILCSLTSFLFGWHVHEKAILMAVIPLTILSVIDSHDARIFLILSTVGHYSLFPLLFPKNLLLVKTLLLILYSMYSFHSLSKIYTLYICKYSLPLLKIFESLYLLGFSFIYLYENILHNLLGLQHTLPFLPLMLTSAYCSIGVLYCWIVYYVNFLKRTEYVQNKLKNK</sequence>
<feature type="transmembrane region" description="Helical" evidence="10">
    <location>
        <begin position="309"/>
        <end position="330"/>
    </location>
</feature>
<keyword evidence="7 10" id="KW-0256">Endoplasmic reticulum</keyword>
<gene>
    <name evidence="12" type="ORF">WA026_004031</name>
</gene>
<keyword evidence="11" id="KW-0732">Signal</keyword>
<dbReference type="Pfam" id="PF03155">
    <property type="entry name" value="Alg6_Alg8"/>
    <property type="match status" value="1"/>
</dbReference>
<feature type="transmembrane region" description="Helical" evidence="10">
    <location>
        <begin position="183"/>
        <end position="200"/>
    </location>
</feature>
<feature type="signal peptide" evidence="11">
    <location>
        <begin position="1"/>
        <end position="22"/>
    </location>
</feature>
<feature type="transmembrane region" description="Helical" evidence="10">
    <location>
        <begin position="404"/>
        <end position="422"/>
    </location>
</feature>
<keyword evidence="5 10" id="KW-0808">Transferase</keyword>
<keyword evidence="4 10" id="KW-0328">Glycosyltransferase</keyword>
<keyword evidence="13" id="KW-1185">Reference proteome</keyword>